<feature type="domain" description="Mechanosensitive ion channel MscS C-terminal" evidence="9">
    <location>
        <begin position="258"/>
        <end position="343"/>
    </location>
</feature>
<evidence type="ECO:0000256" key="1">
    <source>
        <dbReference type="ARBA" id="ARBA00004651"/>
    </source>
</evidence>
<dbReference type="InterPro" id="IPR011066">
    <property type="entry name" value="MscS_channel_C_sf"/>
</dbReference>
<evidence type="ECO:0000313" key="12">
    <source>
        <dbReference type="Proteomes" id="UP000287156"/>
    </source>
</evidence>
<feature type="domain" description="Mechanosensitive ion channel MscS" evidence="8">
    <location>
        <begin position="185"/>
        <end position="250"/>
    </location>
</feature>
<comment type="caution">
    <text evidence="11">The sequence shown here is derived from an EMBL/GenBank/DDBJ whole genome shotgun (WGS) entry which is preliminary data.</text>
</comment>
<dbReference type="PANTHER" id="PTHR30347:SF1">
    <property type="entry name" value="MECHANOSENSITIVE CHANNEL MSCK"/>
    <property type="match status" value="1"/>
</dbReference>
<reference evidence="11" key="1">
    <citation type="submission" date="2018-12" db="EMBL/GenBank/DDBJ databases">
        <authorList>
            <person name="Sun L."/>
            <person name="Chen Z."/>
        </authorList>
    </citation>
    <scope>NUCLEOTIDE SEQUENCE [LARGE SCALE GENOMIC DNA]</scope>
    <source>
        <strain evidence="11">3-2-2</strain>
    </source>
</reference>
<gene>
    <name evidence="11" type="ORF">D4T97_000260</name>
</gene>
<sequence>MEDNQLIHGLDFLKNLSLKDILLFFIYVFIIFAVKCTIIFILKKIYRADSAQSSVVPTAKSLINWLAFYGTIILFLFYFSKEKWLFSPIYRVKGIDVSLLLILVSIMIITLANRLVKIFNAHVMPVAYEKFHVDAGAGYTINRLIYYTVMIIAVMTSFALVGFNWKAIAVVFSTLGIGVGFGLRNVAANFISGLIILFEKPLEVGEVIEVDGQTGVVTKIKLRSTSVKLYKEGTLIIPNQYLIENMIRNLANEKLYANISVGVAYGTDSSTMDALLHEIAIQGIEGEKGVLSEPPPSVRFTGIKESALEFIIEIPVKNSEAKEKIENKIRHMIISSFYKNKIRLANLPIEVEEDNKDD</sequence>
<dbReference type="InterPro" id="IPR052702">
    <property type="entry name" value="MscS-like_channel"/>
</dbReference>
<dbReference type="OrthoDB" id="9809206at2"/>
<proteinExistence type="inferred from homology"/>
<dbReference type="GO" id="GO:0055085">
    <property type="term" value="P:transmembrane transport"/>
    <property type="evidence" value="ECO:0007669"/>
    <property type="project" value="InterPro"/>
</dbReference>
<feature type="domain" description="Mechanosensitive ion channel transmembrane helices 2/3" evidence="10">
    <location>
        <begin position="144"/>
        <end position="183"/>
    </location>
</feature>
<evidence type="ECO:0000256" key="5">
    <source>
        <dbReference type="ARBA" id="ARBA00022989"/>
    </source>
</evidence>
<protein>
    <submittedName>
        <fullName evidence="11">Mechanosensitive ion channel</fullName>
    </submittedName>
</protein>
<dbReference type="RefSeq" id="WP_126046535.1">
    <property type="nucleotide sequence ID" value="NZ_QYTV02000001.1"/>
</dbReference>
<dbReference type="Proteomes" id="UP000287156">
    <property type="component" value="Unassembled WGS sequence"/>
</dbReference>
<dbReference type="PANTHER" id="PTHR30347">
    <property type="entry name" value="POTASSIUM CHANNEL RELATED"/>
    <property type="match status" value="1"/>
</dbReference>
<keyword evidence="6 7" id="KW-0472">Membrane</keyword>
<feature type="transmembrane region" description="Helical" evidence="7">
    <location>
        <begin position="21"/>
        <end position="42"/>
    </location>
</feature>
<keyword evidence="12" id="KW-1185">Reference proteome</keyword>
<comment type="subcellular location">
    <subcellularLocation>
        <location evidence="1">Cell membrane</location>
        <topology evidence="1">Multi-pass membrane protein</topology>
    </subcellularLocation>
</comment>
<evidence type="ECO:0000256" key="2">
    <source>
        <dbReference type="ARBA" id="ARBA00008017"/>
    </source>
</evidence>
<dbReference type="Pfam" id="PF00924">
    <property type="entry name" value="MS_channel_2nd"/>
    <property type="match status" value="1"/>
</dbReference>
<dbReference type="SUPFAM" id="SSF50182">
    <property type="entry name" value="Sm-like ribonucleoproteins"/>
    <property type="match status" value="1"/>
</dbReference>
<evidence type="ECO:0000256" key="7">
    <source>
        <dbReference type="SAM" id="Phobius"/>
    </source>
</evidence>
<evidence type="ECO:0000259" key="8">
    <source>
        <dbReference type="Pfam" id="PF00924"/>
    </source>
</evidence>
<dbReference type="EMBL" id="QYTV02000001">
    <property type="protein sequence ID" value="RST76977.1"/>
    <property type="molecule type" value="Genomic_DNA"/>
</dbReference>
<feature type="transmembrane region" description="Helical" evidence="7">
    <location>
        <begin position="99"/>
        <end position="116"/>
    </location>
</feature>
<feature type="transmembrane region" description="Helical" evidence="7">
    <location>
        <begin position="167"/>
        <end position="187"/>
    </location>
</feature>
<evidence type="ECO:0000256" key="6">
    <source>
        <dbReference type="ARBA" id="ARBA00023136"/>
    </source>
</evidence>
<dbReference type="Gene3D" id="2.30.30.60">
    <property type="match status" value="1"/>
</dbReference>
<accession>A0A429Y693</accession>
<dbReference type="SUPFAM" id="SSF82689">
    <property type="entry name" value="Mechanosensitive channel protein MscS (YggB), C-terminal domain"/>
    <property type="match status" value="1"/>
</dbReference>
<evidence type="ECO:0000256" key="4">
    <source>
        <dbReference type="ARBA" id="ARBA00022692"/>
    </source>
</evidence>
<dbReference type="InterPro" id="IPR011014">
    <property type="entry name" value="MscS_channel_TM-2"/>
</dbReference>
<evidence type="ECO:0000313" key="11">
    <source>
        <dbReference type="EMBL" id="RST76977.1"/>
    </source>
</evidence>
<dbReference type="Pfam" id="PF21082">
    <property type="entry name" value="MS_channel_3rd"/>
    <property type="match status" value="1"/>
</dbReference>
<dbReference type="InterPro" id="IPR049278">
    <property type="entry name" value="MS_channel_C"/>
</dbReference>
<dbReference type="InterPro" id="IPR006685">
    <property type="entry name" value="MscS_channel_2nd"/>
</dbReference>
<dbReference type="InterPro" id="IPR010920">
    <property type="entry name" value="LSM_dom_sf"/>
</dbReference>
<dbReference type="Gene3D" id="1.10.287.1260">
    <property type="match status" value="1"/>
</dbReference>
<name>A0A429Y693_9BACI</name>
<keyword evidence="3" id="KW-1003">Cell membrane</keyword>
<evidence type="ECO:0000256" key="3">
    <source>
        <dbReference type="ARBA" id="ARBA00022475"/>
    </source>
</evidence>
<evidence type="ECO:0000259" key="10">
    <source>
        <dbReference type="Pfam" id="PF21088"/>
    </source>
</evidence>
<evidence type="ECO:0000259" key="9">
    <source>
        <dbReference type="Pfam" id="PF21082"/>
    </source>
</evidence>
<organism evidence="11 12">
    <name type="scientific">Siminovitchia acidinfaciens</name>
    <dbReference type="NCBI Taxonomy" id="2321395"/>
    <lineage>
        <taxon>Bacteria</taxon>
        <taxon>Bacillati</taxon>
        <taxon>Bacillota</taxon>
        <taxon>Bacilli</taxon>
        <taxon>Bacillales</taxon>
        <taxon>Bacillaceae</taxon>
        <taxon>Siminovitchia</taxon>
    </lineage>
</organism>
<feature type="transmembrane region" description="Helical" evidence="7">
    <location>
        <begin position="62"/>
        <end position="79"/>
    </location>
</feature>
<dbReference type="Gene3D" id="3.30.70.100">
    <property type="match status" value="1"/>
</dbReference>
<dbReference type="AlphaFoldDB" id="A0A429Y693"/>
<keyword evidence="4 7" id="KW-0812">Transmembrane</keyword>
<dbReference type="InterPro" id="IPR049142">
    <property type="entry name" value="MS_channel_1st"/>
</dbReference>
<dbReference type="SUPFAM" id="SSF82861">
    <property type="entry name" value="Mechanosensitive channel protein MscS (YggB), transmembrane region"/>
    <property type="match status" value="1"/>
</dbReference>
<feature type="transmembrane region" description="Helical" evidence="7">
    <location>
        <begin position="144"/>
        <end position="161"/>
    </location>
</feature>
<dbReference type="GO" id="GO:0005886">
    <property type="term" value="C:plasma membrane"/>
    <property type="evidence" value="ECO:0007669"/>
    <property type="project" value="UniProtKB-SubCell"/>
</dbReference>
<comment type="similarity">
    <text evidence="2">Belongs to the MscS (TC 1.A.23) family.</text>
</comment>
<dbReference type="Pfam" id="PF21088">
    <property type="entry name" value="MS_channel_1st"/>
    <property type="match status" value="1"/>
</dbReference>
<keyword evidence="5 7" id="KW-1133">Transmembrane helix</keyword>
<dbReference type="InterPro" id="IPR023408">
    <property type="entry name" value="MscS_beta-dom_sf"/>
</dbReference>